<dbReference type="EMBL" id="BK057794">
    <property type="protein sequence ID" value="DAE92158.1"/>
    <property type="molecule type" value="Genomic_DNA"/>
</dbReference>
<organism evidence="2">
    <name type="scientific">Myoviridae sp. ct5xZ3</name>
    <dbReference type="NCBI Taxonomy" id="2827601"/>
    <lineage>
        <taxon>Viruses</taxon>
        <taxon>Duplodnaviria</taxon>
        <taxon>Heunggongvirae</taxon>
        <taxon>Uroviricota</taxon>
        <taxon>Caudoviricetes</taxon>
    </lineage>
</organism>
<accession>A0A8S5RRS3</accession>
<feature type="region of interest" description="Disordered" evidence="1">
    <location>
        <begin position="120"/>
        <end position="162"/>
    </location>
</feature>
<sequence>MQEEFIKKMTLDSDIFDQLRTDANFVLQRLIGNMLEKESDEGTMTLKLEISFDNEFIPNYDKNVDGETREIHKPKFKHKITSSVQIKDEKSGNMDSEMELVMDENGCYVLKPIANTEQRSLFDDDFQDEKENETEEQDDSTALPGRKIMGLPGEVSDPGVID</sequence>
<reference evidence="2" key="1">
    <citation type="journal article" date="2021" name="Proc. Natl. Acad. Sci. U.S.A.">
        <title>A Catalog of Tens of Thousands of Viruses from Human Metagenomes Reveals Hidden Associations with Chronic Diseases.</title>
        <authorList>
            <person name="Tisza M.J."/>
            <person name="Buck C.B."/>
        </authorList>
    </citation>
    <scope>NUCLEOTIDE SEQUENCE</scope>
    <source>
        <strain evidence="2">Ct5xZ3</strain>
    </source>
</reference>
<name>A0A8S5RRS3_9CAUD</name>
<protein>
    <submittedName>
        <fullName evidence="2">Uncharacterized protein</fullName>
    </submittedName>
</protein>
<feature type="compositionally biased region" description="Acidic residues" evidence="1">
    <location>
        <begin position="123"/>
        <end position="139"/>
    </location>
</feature>
<evidence type="ECO:0000256" key="1">
    <source>
        <dbReference type="SAM" id="MobiDB-lite"/>
    </source>
</evidence>
<evidence type="ECO:0000313" key="2">
    <source>
        <dbReference type="EMBL" id="DAE92158.1"/>
    </source>
</evidence>
<proteinExistence type="predicted"/>